<dbReference type="InterPro" id="IPR012968">
    <property type="entry name" value="FerIin_dom"/>
</dbReference>
<dbReference type="Pfam" id="PF22901">
    <property type="entry name" value="dsrm_Ferlin"/>
    <property type="match status" value="1"/>
</dbReference>
<evidence type="ECO:0000256" key="1">
    <source>
        <dbReference type="ARBA" id="ARBA00004167"/>
    </source>
</evidence>
<feature type="compositionally biased region" description="Acidic residues" evidence="6">
    <location>
        <begin position="992"/>
        <end position="1014"/>
    </location>
</feature>
<feature type="domain" description="C2" evidence="8">
    <location>
        <begin position="1388"/>
        <end position="1535"/>
    </location>
</feature>
<dbReference type="SMART" id="SM00239">
    <property type="entry name" value="C2"/>
    <property type="match status" value="4"/>
</dbReference>
<feature type="region of interest" description="Disordered" evidence="6">
    <location>
        <begin position="957"/>
        <end position="1016"/>
    </location>
</feature>
<comment type="subcellular location">
    <subcellularLocation>
        <location evidence="1">Membrane</location>
        <topology evidence="1">Single-pass membrane protein</topology>
    </subcellularLocation>
</comment>
<evidence type="ECO:0000256" key="4">
    <source>
        <dbReference type="ARBA" id="ARBA00022989"/>
    </source>
</evidence>
<keyword evidence="10" id="KW-1185">Reference proteome</keyword>
<dbReference type="eggNOG" id="KOG1326">
    <property type="taxonomic scope" value="Eukaryota"/>
</dbReference>
<sequence>MENCFAGAPQEFLVCITVHKASNVGVPSGDLYVKVSMDKMTKSTKTFTNSENPFFNEYFVFEFHCTLTELLRLTILFELKKSMTYKKNLIVGELLVDLHSVWNQPYHSYFKKWGRLETPIGAKGEGVSVLESHGHLQIDLAIVSQHNVFLSAIKPDDAEELKKPLVEPDYEDIESNLLQHSSSLMPSNIRYFIGLYRGYFRKKGNYMIQVSFAGFNGKTQVAKQTTTPIWNHELTFAWMYPSLSQRFLILIFAHEHMQWKCVADYEISFEEIALNAKPSLGPTYLHFYDPVNPLNYIGRLLMDLRSEFMAEEQPSHVLITQSIAGLDESRYWRDDIFLIEFLPLMGDHIHTNANNYKLSVSLAEHTSNIVEGQLKTPMGKFHTTIHTKYFRQEAPYPSCLFRVRLPNHRSKYDSDYFMTDLVNYMSAEVETFKVFQLKFTHQYESQAKCLKSIITDVLNKIKEGISSHRFEIDADTQRTTWDINRQLYLLNYFTKLSQELRELRHTLRCCFREVSLDESVSDVVLELQRLIGEVNSLINTLRVQDEWPELILTLSAAGKEVGVCRLNAKHFLKPHPKKQSPLASSQCWKVKSFVFRSVACNHSCANCGCNAAIILGCISIVIERERKEFLSSIASEWTLTKEEPVAWQPKVRQTRFRCQVYVHQAKVRPTADKNNFCDGYLRTLFGEQVAETYTSPGTHSPIWNAVTTLKGLTLPGSIGWYLQNPPVFSMEYRNTERTSNDDHVAKGYITASVISAEDHVRNTEREEAAAGLCWTRSPVQKFQRLKHITPPPLKWLPVALKGIVWAEVLMSVELIELVHQKPEEKDVILATGIPAAIRPNMLYFALEVIFVGFRSYGKTSLGSAGKRRAKVMMGDLVLMSGLSGATTKNSINFIASYACGVVSLPDQQEYWPAMIAADVILSGFGHESTVGVALIPNLTSFLLKNKITMCVRKKEINDEDDNNDNNDDDDNKDEDVDRDSIDTTTTLSLDSDSNEDDDDDSTDVDDGEENEEDASPTKVKNCWMRLLLALGLRPAAYANRRALRFEDDLPQDPQQIDDSQFTWWTKFYNSMYIESLDRSDQYKHRLIIYPNELERQPQFSYLVDWAVPVHLTHGLKMKKLSGPHKENIYATLKLHIKLTPCKIQTTNNRIGGGGGGPRYQKMIKSLAEAVKVMVRIYVVQGLQLRPRDRNQNSDCFVKLTLGAKTVSDSANYIANQSNPIFGRFFELEATLPGDHMLQIVVYDHDKLRDDIIGHTRIDLEDRWRSKHRATVGIAHEFSRQGYNLWHDIRLPSEILLELCQQRGIQAPYFYGKVIEVDGMLFGDETIICKSEELQERLSLTVLKNLDKLPSFGYNLVPEHVETRSLYRDEHPNLEQGKLQLWIELYESNMYMPQPVDIAPIPPTGYEVRVVVKNLSGIQLGDRNVFGKLMSDIYVIGWCQDAKRQQSTDIHYRSFAGDAAFNWRMIFPMKYSANEDMMVIRRNSGLEEFEIKRPPIIYLQVWDKDLMSKDDYLGALELNLSNMPMPYATERQCRPYPIKRKRLNLFTQKAIKGWFPLKSRTQPQPGLPLSPMKGKCQLDIEICSEVEAANSPAGLGHDPPLALEKPYRPDTTFNPLTHPFKSFKHILWPVIRKYVLWTALIVIIVMGLIFFVSNIPGKLMSSMPLK</sequence>
<evidence type="ECO:0000256" key="6">
    <source>
        <dbReference type="SAM" id="MobiDB-lite"/>
    </source>
</evidence>
<evidence type="ECO:0000256" key="7">
    <source>
        <dbReference type="SAM" id="Phobius"/>
    </source>
</evidence>
<evidence type="ECO:0000256" key="2">
    <source>
        <dbReference type="ARBA" id="ARBA00022692"/>
    </source>
</evidence>
<feature type="compositionally biased region" description="Acidic residues" evidence="6">
    <location>
        <begin position="957"/>
        <end position="977"/>
    </location>
</feature>
<dbReference type="STRING" id="7260.B4MMC9"/>
<name>B4MMC9_DROWI</name>
<keyword evidence="5 7" id="KW-0472">Membrane</keyword>
<dbReference type="HOGENOM" id="CLU_001183_3_1_1"/>
<dbReference type="PANTHER" id="PTHR12546">
    <property type="entry name" value="FER-1-LIKE"/>
    <property type="match status" value="1"/>
</dbReference>
<dbReference type="Gene3D" id="2.60.40.150">
    <property type="entry name" value="C2 domain"/>
    <property type="match status" value="3"/>
</dbReference>
<keyword evidence="4 7" id="KW-1133">Transmembrane helix</keyword>
<dbReference type="CDD" id="cd04017">
    <property type="entry name" value="C2D_Ferlin"/>
    <property type="match status" value="1"/>
</dbReference>
<dbReference type="OrthoDB" id="10059618at2759"/>
<feature type="domain" description="C2" evidence="8">
    <location>
        <begin position="1153"/>
        <end position="1272"/>
    </location>
</feature>
<feature type="domain" description="C2" evidence="8">
    <location>
        <begin position="1"/>
        <end position="114"/>
    </location>
</feature>
<dbReference type="Proteomes" id="UP000007798">
    <property type="component" value="Unassembled WGS sequence"/>
</dbReference>
<dbReference type="SMART" id="SM01202">
    <property type="entry name" value="FerI"/>
    <property type="match status" value="1"/>
</dbReference>
<dbReference type="GO" id="GO:0007009">
    <property type="term" value="P:plasma membrane organization"/>
    <property type="evidence" value="ECO:0007669"/>
    <property type="project" value="TreeGrafter"/>
</dbReference>
<evidence type="ECO:0000256" key="3">
    <source>
        <dbReference type="ARBA" id="ARBA00022737"/>
    </source>
</evidence>
<dbReference type="PROSITE" id="PS50004">
    <property type="entry name" value="C2"/>
    <property type="match status" value="3"/>
</dbReference>
<keyword evidence="2 7" id="KW-0812">Transmembrane</keyword>
<dbReference type="InterPro" id="IPR037725">
    <property type="entry name" value="C2F_Ferlin"/>
</dbReference>
<feature type="compositionally biased region" description="Low complexity" evidence="6">
    <location>
        <begin position="982"/>
        <end position="991"/>
    </location>
</feature>
<dbReference type="InParanoid" id="B4MMC9"/>
<proteinExistence type="predicted"/>
<gene>
    <name evidence="9" type="primary">Dwil\GK17463</name>
    <name evidence="9" type="ORF">Dwil_GK17463</name>
</gene>
<reference evidence="9 10" key="1">
    <citation type="journal article" date="2007" name="Nature">
        <title>Evolution of genes and genomes on the Drosophila phylogeny.</title>
        <authorList>
            <consortium name="Drosophila 12 Genomes Consortium"/>
            <person name="Clark A.G."/>
            <person name="Eisen M.B."/>
            <person name="Smith D.R."/>
            <person name="Bergman C.M."/>
            <person name="Oliver B."/>
            <person name="Markow T.A."/>
            <person name="Kaufman T.C."/>
            <person name="Kellis M."/>
            <person name="Gelbart W."/>
            <person name="Iyer V.N."/>
            <person name="Pollard D.A."/>
            <person name="Sackton T.B."/>
            <person name="Larracuente A.M."/>
            <person name="Singh N.D."/>
            <person name="Abad J.P."/>
            <person name="Abt D.N."/>
            <person name="Adryan B."/>
            <person name="Aguade M."/>
            <person name="Akashi H."/>
            <person name="Anderson W.W."/>
            <person name="Aquadro C.F."/>
            <person name="Ardell D.H."/>
            <person name="Arguello R."/>
            <person name="Artieri C.G."/>
            <person name="Barbash D.A."/>
            <person name="Barker D."/>
            <person name="Barsanti P."/>
            <person name="Batterham P."/>
            <person name="Batzoglou S."/>
            <person name="Begun D."/>
            <person name="Bhutkar A."/>
            <person name="Blanco E."/>
            <person name="Bosak S.A."/>
            <person name="Bradley R.K."/>
            <person name="Brand A.D."/>
            <person name="Brent M.R."/>
            <person name="Brooks A.N."/>
            <person name="Brown R.H."/>
            <person name="Butlin R.K."/>
            <person name="Caggese C."/>
            <person name="Calvi B.R."/>
            <person name="Bernardo de Carvalho A."/>
            <person name="Caspi A."/>
            <person name="Castrezana S."/>
            <person name="Celniker S.E."/>
            <person name="Chang J.L."/>
            <person name="Chapple C."/>
            <person name="Chatterji S."/>
            <person name="Chinwalla A."/>
            <person name="Civetta A."/>
            <person name="Clifton S.W."/>
            <person name="Comeron J.M."/>
            <person name="Costello J.C."/>
            <person name="Coyne J.A."/>
            <person name="Daub J."/>
            <person name="David R.G."/>
            <person name="Delcher A.L."/>
            <person name="Delehaunty K."/>
            <person name="Do C.B."/>
            <person name="Ebling H."/>
            <person name="Edwards K."/>
            <person name="Eickbush T."/>
            <person name="Evans J.D."/>
            <person name="Filipski A."/>
            <person name="Findeiss S."/>
            <person name="Freyhult E."/>
            <person name="Fulton L."/>
            <person name="Fulton R."/>
            <person name="Garcia A.C."/>
            <person name="Gardiner A."/>
            <person name="Garfield D.A."/>
            <person name="Garvin B.E."/>
            <person name="Gibson G."/>
            <person name="Gilbert D."/>
            <person name="Gnerre S."/>
            <person name="Godfrey J."/>
            <person name="Good R."/>
            <person name="Gotea V."/>
            <person name="Gravely B."/>
            <person name="Greenberg A.J."/>
            <person name="Griffiths-Jones S."/>
            <person name="Gross S."/>
            <person name="Guigo R."/>
            <person name="Gustafson E.A."/>
            <person name="Haerty W."/>
            <person name="Hahn M.W."/>
            <person name="Halligan D.L."/>
            <person name="Halpern A.L."/>
            <person name="Halter G.M."/>
            <person name="Han M.V."/>
            <person name="Heger A."/>
            <person name="Hillier L."/>
            <person name="Hinrichs A.S."/>
            <person name="Holmes I."/>
            <person name="Hoskins R.A."/>
            <person name="Hubisz M.J."/>
            <person name="Hultmark D."/>
            <person name="Huntley M.A."/>
            <person name="Jaffe D.B."/>
            <person name="Jagadeeshan S."/>
            <person name="Jeck W.R."/>
            <person name="Johnson J."/>
            <person name="Jones C.D."/>
            <person name="Jordan W.C."/>
            <person name="Karpen G.H."/>
            <person name="Kataoka E."/>
            <person name="Keightley P.D."/>
            <person name="Kheradpour P."/>
            <person name="Kirkness E.F."/>
            <person name="Koerich L.B."/>
            <person name="Kristiansen K."/>
            <person name="Kudrna D."/>
            <person name="Kulathinal R.J."/>
            <person name="Kumar S."/>
            <person name="Kwok R."/>
            <person name="Lander E."/>
            <person name="Langley C.H."/>
            <person name="Lapoint R."/>
            <person name="Lazzaro B.P."/>
            <person name="Lee S.J."/>
            <person name="Levesque L."/>
            <person name="Li R."/>
            <person name="Lin C.F."/>
            <person name="Lin M.F."/>
            <person name="Lindblad-Toh K."/>
            <person name="Llopart A."/>
            <person name="Long M."/>
            <person name="Low L."/>
            <person name="Lozovsky E."/>
            <person name="Lu J."/>
            <person name="Luo M."/>
            <person name="Machado C.A."/>
            <person name="Makalowski W."/>
            <person name="Marzo M."/>
            <person name="Matsuda M."/>
            <person name="Matzkin L."/>
            <person name="McAllister B."/>
            <person name="McBride C.S."/>
            <person name="McKernan B."/>
            <person name="McKernan K."/>
            <person name="Mendez-Lago M."/>
            <person name="Minx P."/>
            <person name="Mollenhauer M.U."/>
            <person name="Montooth K."/>
            <person name="Mount S.M."/>
            <person name="Mu X."/>
            <person name="Myers E."/>
            <person name="Negre B."/>
            <person name="Newfeld S."/>
            <person name="Nielsen R."/>
            <person name="Noor M.A."/>
            <person name="O'Grady P."/>
            <person name="Pachter L."/>
            <person name="Papaceit M."/>
            <person name="Parisi M.J."/>
            <person name="Parisi M."/>
            <person name="Parts L."/>
            <person name="Pedersen J.S."/>
            <person name="Pesole G."/>
            <person name="Phillippy A.M."/>
            <person name="Ponting C.P."/>
            <person name="Pop M."/>
            <person name="Porcelli D."/>
            <person name="Powell J.R."/>
            <person name="Prohaska S."/>
            <person name="Pruitt K."/>
            <person name="Puig M."/>
            <person name="Quesneville H."/>
            <person name="Ram K.R."/>
            <person name="Rand D."/>
            <person name="Rasmussen M.D."/>
            <person name="Reed L.K."/>
            <person name="Reenan R."/>
            <person name="Reily A."/>
            <person name="Remington K.A."/>
            <person name="Rieger T.T."/>
            <person name="Ritchie M.G."/>
            <person name="Robin C."/>
            <person name="Rogers Y.H."/>
            <person name="Rohde C."/>
            <person name="Rozas J."/>
            <person name="Rubenfield M.J."/>
            <person name="Ruiz A."/>
            <person name="Russo S."/>
            <person name="Salzberg S.L."/>
            <person name="Sanchez-Gracia A."/>
            <person name="Saranga D.J."/>
            <person name="Sato H."/>
            <person name="Schaeffer S.W."/>
            <person name="Schatz M.C."/>
            <person name="Schlenke T."/>
            <person name="Schwartz R."/>
            <person name="Segarra C."/>
            <person name="Singh R.S."/>
            <person name="Sirot L."/>
            <person name="Sirota M."/>
            <person name="Sisneros N.B."/>
            <person name="Smith C.D."/>
            <person name="Smith T.F."/>
            <person name="Spieth J."/>
            <person name="Stage D.E."/>
            <person name="Stark A."/>
            <person name="Stephan W."/>
            <person name="Strausberg R.L."/>
            <person name="Strempel S."/>
            <person name="Sturgill D."/>
            <person name="Sutton G."/>
            <person name="Sutton G.G."/>
            <person name="Tao W."/>
            <person name="Teichmann S."/>
            <person name="Tobari Y.N."/>
            <person name="Tomimura Y."/>
            <person name="Tsolas J.M."/>
            <person name="Valente V.L."/>
            <person name="Venter E."/>
            <person name="Venter J.C."/>
            <person name="Vicario S."/>
            <person name="Vieira F.G."/>
            <person name="Vilella A.J."/>
            <person name="Villasante A."/>
            <person name="Walenz B."/>
            <person name="Wang J."/>
            <person name="Wasserman M."/>
            <person name="Watts T."/>
            <person name="Wilson D."/>
            <person name="Wilson R.K."/>
            <person name="Wing R.A."/>
            <person name="Wolfner M.F."/>
            <person name="Wong A."/>
            <person name="Wong G.K."/>
            <person name="Wu C.I."/>
            <person name="Wu G."/>
            <person name="Yamamoto D."/>
            <person name="Yang H.P."/>
            <person name="Yang S.P."/>
            <person name="Yorke J.A."/>
            <person name="Yoshida K."/>
            <person name="Zdobnov E."/>
            <person name="Zhang P."/>
            <person name="Zhang Y."/>
            <person name="Zimin A.V."/>
            <person name="Baldwin J."/>
            <person name="Abdouelleil A."/>
            <person name="Abdulkadir J."/>
            <person name="Abebe A."/>
            <person name="Abera B."/>
            <person name="Abreu J."/>
            <person name="Acer S.C."/>
            <person name="Aftuck L."/>
            <person name="Alexander A."/>
            <person name="An P."/>
            <person name="Anderson E."/>
            <person name="Anderson S."/>
            <person name="Arachi H."/>
            <person name="Azer M."/>
            <person name="Bachantsang P."/>
            <person name="Barry A."/>
            <person name="Bayul T."/>
            <person name="Berlin A."/>
            <person name="Bessette D."/>
            <person name="Bloom T."/>
            <person name="Blye J."/>
            <person name="Boguslavskiy L."/>
            <person name="Bonnet C."/>
            <person name="Boukhgalter B."/>
            <person name="Bourzgui I."/>
            <person name="Brown A."/>
            <person name="Cahill P."/>
            <person name="Channer S."/>
            <person name="Cheshatsang Y."/>
            <person name="Chuda L."/>
            <person name="Citroen M."/>
            <person name="Collymore A."/>
            <person name="Cooke P."/>
            <person name="Costello M."/>
            <person name="D'Aco K."/>
            <person name="Daza R."/>
            <person name="De Haan G."/>
            <person name="DeGray S."/>
            <person name="DeMaso C."/>
            <person name="Dhargay N."/>
            <person name="Dooley K."/>
            <person name="Dooley E."/>
            <person name="Doricent M."/>
            <person name="Dorje P."/>
            <person name="Dorjee K."/>
            <person name="Dupes A."/>
            <person name="Elong R."/>
            <person name="Falk J."/>
            <person name="Farina A."/>
            <person name="Faro S."/>
            <person name="Ferguson D."/>
            <person name="Fisher S."/>
            <person name="Foley C.D."/>
            <person name="Franke A."/>
            <person name="Friedrich D."/>
            <person name="Gadbois L."/>
            <person name="Gearin G."/>
            <person name="Gearin C.R."/>
            <person name="Giannoukos G."/>
            <person name="Goode T."/>
            <person name="Graham J."/>
            <person name="Grandbois E."/>
            <person name="Grewal S."/>
            <person name="Gyaltsen K."/>
            <person name="Hafez N."/>
            <person name="Hagos B."/>
            <person name="Hall J."/>
            <person name="Henson C."/>
            <person name="Hollinger A."/>
            <person name="Honan T."/>
            <person name="Huard M.D."/>
            <person name="Hughes L."/>
            <person name="Hurhula B."/>
            <person name="Husby M.E."/>
            <person name="Kamat A."/>
            <person name="Kanga B."/>
            <person name="Kashin S."/>
            <person name="Khazanovich D."/>
            <person name="Kisner P."/>
            <person name="Lance K."/>
            <person name="Lara M."/>
            <person name="Lee W."/>
            <person name="Lennon N."/>
            <person name="Letendre F."/>
            <person name="LeVine R."/>
            <person name="Lipovsky A."/>
            <person name="Liu X."/>
            <person name="Liu J."/>
            <person name="Liu S."/>
            <person name="Lokyitsang T."/>
            <person name="Lokyitsang Y."/>
            <person name="Lubonja R."/>
            <person name="Lui A."/>
            <person name="MacDonald P."/>
            <person name="Magnisalis V."/>
            <person name="Maru K."/>
            <person name="Matthews C."/>
            <person name="McCusker W."/>
            <person name="McDonough S."/>
            <person name="Mehta T."/>
            <person name="Meldrim J."/>
            <person name="Meneus L."/>
            <person name="Mihai O."/>
            <person name="Mihalev A."/>
            <person name="Mihova T."/>
            <person name="Mittelman R."/>
            <person name="Mlenga V."/>
            <person name="Montmayeur A."/>
            <person name="Mulrain L."/>
            <person name="Navidi A."/>
            <person name="Naylor J."/>
            <person name="Negash T."/>
            <person name="Nguyen T."/>
            <person name="Nguyen N."/>
            <person name="Nicol R."/>
            <person name="Norbu C."/>
            <person name="Norbu N."/>
            <person name="Novod N."/>
            <person name="O'Neill B."/>
            <person name="Osman S."/>
            <person name="Markiewicz E."/>
            <person name="Oyono O.L."/>
            <person name="Patti C."/>
            <person name="Phunkhang P."/>
            <person name="Pierre F."/>
            <person name="Priest M."/>
            <person name="Raghuraman S."/>
            <person name="Rege F."/>
            <person name="Reyes R."/>
            <person name="Rise C."/>
            <person name="Rogov P."/>
            <person name="Ross K."/>
            <person name="Ryan E."/>
            <person name="Settipalli S."/>
            <person name="Shea T."/>
            <person name="Sherpa N."/>
            <person name="Shi L."/>
            <person name="Shih D."/>
            <person name="Sparrow T."/>
            <person name="Spaulding J."/>
            <person name="Stalker J."/>
            <person name="Stange-Thomann N."/>
            <person name="Stavropoulos S."/>
            <person name="Stone C."/>
            <person name="Strader C."/>
            <person name="Tesfaye S."/>
            <person name="Thomson T."/>
            <person name="Thoulutsang Y."/>
            <person name="Thoulutsang D."/>
            <person name="Topham K."/>
            <person name="Topping I."/>
            <person name="Tsamla T."/>
            <person name="Vassiliev H."/>
            <person name="Vo A."/>
            <person name="Wangchuk T."/>
            <person name="Wangdi T."/>
            <person name="Weiand M."/>
            <person name="Wilkinson J."/>
            <person name="Wilson A."/>
            <person name="Yadav S."/>
            <person name="Young G."/>
            <person name="Yu Q."/>
            <person name="Zembek L."/>
            <person name="Zhong D."/>
            <person name="Zimmer A."/>
            <person name="Zwirko Z."/>
            <person name="Jaffe D.B."/>
            <person name="Alvarez P."/>
            <person name="Brockman W."/>
            <person name="Butler J."/>
            <person name="Chin C."/>
            <person name="Gnerre S."/>
            <person name="Grabherr M."/>
            <person name="Kleber M."/>
            <person name="Mauceli E."/>
            <person name="MacCallum I."/>
        </authorList>
    </citation>
    <scope>NUCLEOTIDE SEQUENCE [LARGE SCALE GENOMIC DNA]</scope>
    <source>
        <strain evidence="10">Tucson 14030-0811.24</strain>
    </source>
</reference>
<dbReference type="InterPro" id="IPR037724">
    <property type="entry name" value="C2E_Ferlin"/>
</dbReference>
<dbReference type="EMBL" id="CH963847">
    <property type="protein sequence ID" value="EDW73274.2"/>
    <property type="molecule type" value="Genomic_DNA"/>
</dbReference>
<dbReference type="GO" id="GO:0016020">
    <property type="term" value="C:membrane"/>
    <property type="evidence" value="ECO:0007669"/>
    <property type="project" value="UniProtKB-SubCell"/>
</dbReference>
<organism evidence="9 10">
    <name type="scientific">Drosophila willistoni</name>
    <name type="common">Fruit fly</name>
    <dbReference type="NCBI Taxonomy" id="7260"/>
    <lineage>
        <taxon>Eukaryota</taxon>
        <taxon>Metazoa</taxon>
        <taxon>Ecdysozoa</taxon>
        <taxon>Arthropoda</taxon>
        <taxon>Hexapoda</taxon>
        <taxon>Insecta</taxon>
        <taxon>Pterygota</taxon>
        <taxon>Neoptera</taxon>
        <taxon>Endopterygota</taxon>
        <taxon>Diptera</taxon>
        <taxon>Brachycera</taxon>
        <taxon>Muscomorpha</taxon>
        <taxon>Ephydroidea</taxon>
        <taxon>Drosophilidae</taxon>
        <taxon>Drosophila</taxon>
        <taxon>Sophophora</taxon>
    </lineage>
</organism>
<evidence type="ECO:0000313" key="10">
    <source>
        <dbReference type="Proteomes" id="UP000007798"/>
    </source>
</evidence>
<keyword evidence="3" id="KW-0677">Repeat</keyword>
<dbReference type="InterPro" id="IPR037723">
    <property type="entry name" value="C2D_Ferlin"/>
</dbReference>
<dbReference type="InterPro" id="IPR032362">
    <property type="entry name" value="Ferlin_C"/>
</dbReference>
<feature type="transmembrane region" description="Helical" evidence="7">
    <location>
        <begin position="1633"/>
        <end position="1655"/>
    </location>
</feature>
<dbReference type="InterPro" id="IPR000008">
    <property type="entry name" value="C2_dom"/>
</dbReference>
<protein>
    <recommendedName>
        <fullName evidence="8">C2 domain-containing protein</fullName>
    </recommendedName>
</protein>
<accession>B4MMC9</accession>
<dbReference type="PANTHER" id="PTHR12546:SF60">
    <property type="entry name" value="MISFIRE, ISOFORM F"/>
    <property type="match status" value="1"/>
</dbReference>
<evidence type="ECO:0000313" key="9">
    <source>
        <dbReference type="EMBL" id="EDW73274.2"/>
    </source>
</evidence>
<evidence type="ECO:0000256" key="5">
    <source>
        <dbReference type="ARBA" id="ARBA00023136"/>
    </source>
</evidence>
<dbReference type="InterPro" id="IPR035892">
    <property type="entry name" value="C2_domain_sf"/>
</dbReference>
<dbReference type="InterPro" id="IPR037721">
    <property type="entry name" value="Ferlin"/>
</dbReference>
<dbReference type="InterPro" id="IPR055072">
    <property type="entry name" value="Ferlin_DSRM"/>
</dbReference>
<dbReference type="FunCoup" id="B4MMC9">
    <property type="interactions" value="39"/>
</dbReference>
<dbReference type="CDD" id="cd08374">
    <property type="entry name" value="C2F_Ferlin"/>
    <property type="match status" value="1"/>
</dbReference>
<evidence type="ECO:0000259" key="8">
    <source>
        <dbReference type="PROSITE" id="PS50004"/>
    </source>
</evidence>
<dbReference type="CDD" id="cd04037">
    <property type="entry name" value="C2E_Ferlin"/>
    <property type="match status" value="1"/>
</dbReference>
<dbReference type="Pfam" id="PF00168">
    <property type="entry name" value="C2"/>
    <property type="match status" value="5"/>
</dbReference>
<dbReference type="SUPFAM" id="SSF49562">
    <property type="entry name" value="C2 domain (Calcium/lipid-binding domain, CaLB)"/>
    <property type="match status" value="5"/>
</dbReference>
<dbReference type="Pfam" id="PF16165">
    <property type="entry name" value="Ferlin_C"/>
    <property type="match status" value="1"/>
</dbReference>